<name>A0A562T030_CHIJA</name>
<dbReference type="RefSeq" id="WP_145716558.1">
    <property type="nucleotide sequence ID" value="NZ_BAAAFY010000004.1"/>
</dbReference>
<organism evidence="2 3">
    <name type="scientific">Chitinophaga japonensis</name>
    <name type="common">Flexibacter japonensis</name>
    <dbReference type="NCBI Taxonomy" id="104662"/>
    <lineage>
        <taxon>Bacteria</taxon>
        <taxon>Pseudomonadati</taxon>
        <taxon>Bacteroidota</taxon>
        <taxon>Chitinophagia</taxon>
        <taxon>Chitinophagales</taxon>
        <taxon>Chitinophagaceae</taxon>
        <taxon>Chitinophaga</taxon>
    </lineage>
</organism>
<keyword evidence="3" id="KW-1185">Reference proteome</keyword>
<feature type="signal peptide" evidence="1">
    <location>
        <begin position="1"/>
        <end position="19"/>
    </location>
</feature>
<dbReference type="InterPro" id="IPR026444">
    <property type="entry name" value="Secre_tail"/>
</dbReference>
<gene>
    <name evidence="2" type="ORF">LX66_3876</name>
</gene>
<protein>
    <submittedName>
        <fullName evidence="2">Putative secreted protein (Por secretion system target)</fullName>
    </submittedName>
</protein>
<dbReference type="Proteomes" id="UP000316778">
    <property type="component" value="Unassembled WGS sequence"/>
</dbReference>
<dbReference type="EMBL" id="VLLG01000004">
    <property type="protein sequence ID" value="TWI86614.1"/>
    <property type="molecule type" value="Genomic_DNA"/>
</dbReference>
<accession>A0A562T030</accession>
<evidence type="ECO:0000313" key="2">
    <source>
        <dbReference type="EMBL" id="TWI86614.1"/>
    </source>
</evidence>
<proteinExistence type="predicted"/>
<evidence type="ECO:0000313" key="3">
    <source>
        <dbReference type="Proteomes" id="UP000316778"/>
    </source>
</evidence>
<dbReference type="NCBIfam" id="TIGR04183">
    <property type="entry name" value="Por_Secre_tail"/>
    <property type="match status" value="1"/>
</dbReference>
<feature type="chain" id="PRO_5022184414" evidence="1">
    <location>
        <begin position="20"/>
        <end position="797"/>
    </location>
</feature>
<reference evidence="2 3" key="1">
    <citation type="journal article" date="2013" name="Stand. Genomic Sci.">
        <title>Genomic Encyclopedia of Type Strains, Phase I: The one thousand microbial genomes (KMG-I) project.</title>
        <authorList>
            <person name="Kyrpides N.C."/>
            <person name="Woyke T."/>
            <person name="Eisen J.A."/>
            <person name="Garrity G."/>
            <person name="Lilburn T.G."/>
            <person name="Beck B.J."/>
            <person name="Whitman W.B."/>
            <person name="Hugenholtz P."/>
            <person name="Klenk H.P."/>
        </authorList>
    </citation>
    <scope>NUCLEOTIDE SEQUENCE [LARGE SCALE GENOMIC DNA]</scope>
    <source>
        <strain evidence="2 3">DSM 13484</strain>
    </source>
</reference>
<dbReference type="SUPFAM" id="SSF82171">
    <property type="entry name" value="DPP6 N-terminal domain-like"/>
    <property type="match status" value="1"/>
</dbReference>
<keyword evidence="1" id="KW-0732">Signal</keyword>
<dbReference type="AlphaFoldDB" id="A0A562T030"/>
<evidence type="ECO:0000256" key="1">
    <source>
        <dbReference type="SAM" id="SignalP"/>
    </source>
</evidence>
<sequence>MRKIYYCLLLLLAGHAAYAQNPLLTRILTVPDSTLIMDYGYNKVFLSKEGDSIYHIMDVSTGAATLIPFNRRLSDGYPAPYVKLTPYGAVFTANSNTGPIFPYSEPVLVYEWHEGTLSLLDSIAYNMQAAGNYAIWLHYDTAAHFKLFLRDLASGQQAVLDSNVREAVVAGNGLVVYTKYQAVYKYRNGVKTLVTDTNTPGIDFFYPRTDGEHIAYVSNLEGEIASLVLDDGTAPADTIDLVVSVSNGEYTVSDAAPKMRNGYMAGVRPVFPWYPNPEFWIWSRDRQGMRRDLAYVKGATSPFGAAGIAALDTAGNMAVSAKARDTLGFYYFSRNGSVIKRIFDDSYNRVRSHMYAADGGWVITSSGEHAVYKVNIDSTFDHHILPFELKTLPQTRVRFTEEDFIQHYTGPDTGKGQLLMIYFTELPRHGVLVAKDNRVINAGSNYRIPRADLDSLQYSPYGGFTGRDTIAWRAYDGLSWTNDTIIYIQVSPAPPMDSIRPFDKNTLAGTPIHFTADDFVQHYSGRLQRVSITALPPYGKLTVGGKAVFYERSRELTLAELDSLVYTPKAGIAGVDTFQWKAFNGSAWTNYDTAAVLHIYPVLDAPPAVRTLQPLYLSNAAPSRIWIVNYPPDRWHTTVRVQVDNAAPLPVAADHTFLLDPAAYAPGAHTLRVTFTHPLDTVSLSRYFAIVPWPPFQLNAQGKLLSATTEREEGPAALRTWPNPFDQQFTLSGLEPSSTYILELFDQQGKLVMSRRITGSGRELITTSGIPGKGLYLLQVRDENRKITAGTFKLLRL</sequence>
<comment type="caution">
    <text evidence="2">The sequence shown here is derived from an EMBL/GenBank/DDBJ whole genome shotgun (WGS) entry which is preliminary data.</text>
</comment>
<dbReference type="OrthoDB" id="9805017at2"/>